<sequence length="43" mass="5095">MHKTTIGLSIWYGNKITLSTKYIQNSNFYENNIMTTIYVYICI</sequence>
<organism evidence="1">
    <name type="scientific">uncultured Dysgonomonas sp</name>
    <dbReference type="NCBI Taxonomy" id="206096"/>
    <lineage>
        <taxon>Bacteria</taxon>
        <taxon>Pseudomonadati</taxon>
        <taxon>Bacteroidota</taxon>
        <taxon>Bacteroidia</taxon>
        <taxon>Bacteroidales</taxon>
        <taxon>Dysgonomonadaceae</taxon>
        <taxon>Dysgonomonas</taxon>
        <taxon>environmental samples</taxon>
    </lineage>
</organism>
<name>A0A212JL56_9BACT</name>
<dbReference type="EMBL" id="FLUM01000002">
    <property type="protein sequence ID" value="SBW00179.1"/>
    <property type="molecule type" value="Genomic_DNA"/>
</dbReference>
<proteinExistence type="predicted"/>
<evidence type="ECO:0000313" key="1">
    <source>
        <dbReference type="EMBL" id="SBW00179.1"/>
    </source>
</evidence>
<accession>A0A212JL56</accession>
<gene>
    <name evidence="1" type="ORF">KL86DYS1_20124</name>
</gene>
<protein>
    <submittedName>
        <fullName evidence="1">Uncharacterized protein</fullName>
    </submittedName>
</protein>
<reference evidence="1" key="1">
    <citation type="submission" date="2016-04" db="EMBL/GenBank/DDBJ databases">
        <authorList>
            <person name="Evans L.H."/>
            <person name="Alamgir A."/>
            <person name="Owens N."/>
            <person name="Weber N.D."/>
            <person name="Virtaneva K."/>
            <person name="Barbian K."/>
            <person name="Babar A."/>
            <person name="Rosenke K."/>
        </authorList>
    </citation>
    <scope>NUCLEOTIDE SEQUENCE</scope>
    <source>
        <strain evidence="1">86-1</strain>
    </source>
</reference>
<dbReference type="AlphaFoldDB" id="A0A212JL56"/>